<accession>A0A8T2JQC2</accession>
<dbReference type="Proteomes" id="UP000812440">
    <property type="component" value="Chromosome 8_10"/>
</dbReference>
<protein>
    <submittedName>
        <fullName evidence="1">Uncharacterized protein</fullName>
    </submittedName>
</protein>
<proteinExistence type="predicted"/>
<evidence type="ECO:0000313" key="1">
    <source>
        <dbReference type="EMBL" id="KAG8447429.1"/>
    </source>
</evidence>
<comment type="caution">
    <text evidence="1">The sequence shown here is derived from an EMBL/GenBank/DDBJ whole genome shotgun (WGS) entry which is preliminary data.</text>
</comment>
<dbReference type="EMBL" id="JAACNH010000003">
    <property type="protein sequence ID" value="KAG8447429.1"/>
    <property type="molecule type" value="Genomic_DNA"/>
</dbReference>
<organism evidence="1 2">
    <name type="scientific">Hymenochirus boettgeri</name>
    <name type="common">Congo dwarf clawed frog</name>
    <dbReference type="NCBI Taxonomy" id="247094"/>
    <lineage>
        <taxon>Eukaryota</taxon>
        <taxon>Metazoa</taxon>
        <taxon>Chordata</taxon>
        <taxon>Craniata</taxon>
        <taxon>Vertebrata</taxon>
        <taxon>Euteleostomi</taxon>
        <taxon>Amphibia</taxon>
        <taxon>Batrachia</taxon>
        <taxon>Anura</taxon>
        <taxon>Pipoidea</taxon>
        <taxon>Pipidae</taxon>
        <taxon>Pipinae</taxon>
        <taxon>Hymenochirus</taxon>
    </lineage>
</organism>
<gene>
    <name evidence="1" type="ORF">GDO86_014782</name>
</gene>
<keyword evidence="2" id="KW-1185">Reference proteome</keyword>
<sequence>MPIAALGASRNLLCQILFITGHGWLEPGKPLNLRCKFVSEVHFLSTCPDGRVFFSDNHHFTLISDKSIESLLHIWTLEPIIRLTKPSRTQSDLPFAWLLNPR</sequence>
<name>A0A8T2JQC2_9PIPI</name>
<evidence type="ECO:0000313" key="2">
    <source>
        <dbReference type="Proteomes" id="UP000812440"/>
    </source>
</evidence>
<dbReference type="AlphaFoldDB" id="A0A8T2JQC2"/>
<reference evidence="1" key="1">
    <citation type="thesis" date="2020" institute="ProQuest LLC" country="789 East Eisenhower Parkway, Ann Arbor, MI, USA">
        <title>Comparative Genomics and Chromosome Evolution.</title>
        <authorList>
            <person name="Mudd A.B."/>
        </authorList>
    </citation>
    <scope>NUCLEOTIDE SEQUENCE</scope>
    <source>
        <strain evidence="1">Female2</strain>
        <tissue evidence="1">Blood</tissue>
    </source>
</reference>